<feature type="transmembrane region" description="Helical" evidence="1">
    <location>
        <begin position="179"/>
        <end position="197"/>
    </location>
</feature>
<feature type="transmembrane region" description="Helical" evidence="1">
    <location>
        <begin position="408"/>
        <end position="429"/>
    </location>
</feature>
<comment type="caution">
    <text evidence="2">The sequence shown here is derived from an EMBL/GenBank/DDBJ whole genome shotgun (WGS) entry which is preliminary data.</text>
</comment>
<name>A0A2I1INL9_9ACTO</name>
<feature type="transmembrane region" description="Helical" evidence="1">
    <location>
        <begin position="7"/>
        <end position="26"/>
    </location>
</feature>
<feature type="transmembrane region" description="Helical" evidence="1">
    <location>
        <begin position="38"/>
        <end position="58"/>
    </location>
</feature>
<feature type="transmembrane region" description="Helical" evidence="1">
    <location>
        <begin position="368"/>
        <end position="387"/>
    </location>
</feature>
<dbReference type="AlphaFoldDB" id="A0A2I1INL9"/>
<dbReference type="Pfam" id="PF16980">
    <property type="entry name" value="CitMHS_2"/>
    <property type="match status" value="1"/>
</dbReference>
<dbReference type="GeneID" id="35867762"/>
<keyword evidence="3" id="KW-1185">Reference proteome</keyword>
<evidence type="ECO:0000256" key="1">
    <source>
        <dbReference type="SAM" id="Phobius"/>
    </source>
</evidence>
<protein>
    <submittedName>
        <fullName evidence="2">Sodium:proton antiporter</fullName>
    </submittedName>
</protein>
<feature type="transmembrane region" description="Helical" evidence="1">
    <location>
        <begin position="70"/>
        <end position="89"/>
    </location>
</feature>
<reference evidence="2 3" key="1">
    <citation type="submission" date="2017-12" db="EMBL/GenBank/DDBJ databases">
        <title>Phylogenetic diversity of female urinary microbiome.</title>
        <authorList>
            <person name="Thomas-White K."/>
            <person name="Wolfe A.J."/>
        </authorList>
    </citation>
    <scope>NUCLEOTIDE SEQUENCE [LARGE SCALE GENOMIC DNA]</scope>
    <source>
        <strain evidence="2 3">UMB0402</strain>
    </source>
</reference>
<feature type="transmembrane region" description="Helical" evidence="1">
    <location>
        <begin position="220"/>
        <end position="240"/>
    </location>
</feature>
<dbReference type="STRING" id="33007.HMPREF3198_01530"/>
<feature type="transmembrane region" description="Helical" evidence="1">
    <location>
        <begin position="140"/>
        <end position="159"/>
    </location>
</feature>
<feature type="transmembrane region" description="Helical" evidence="1">
    <location>
        <begin position="260"/>
        <end position="277"/>
    </location>
</feature>
<keyword evidence="1" id="KW-1133">Transmembrane helix</keyword>
<dbReference type="InterPro" id="IPR031566">
    <property type="entry name" value="CitMHS_2"/>
</dbReference>
<proteinExistence type="predicted"/>
<keyword evidence="1" id="KW-0472">Membrane</keyword>
<organism evidence="2 3">
    <name type="scientific">Winkia neuii</name>
    <dbReference type="NCBI Taxonomy" id="33007"/>
    <lineage>
        <taxon>Bacteria</taxon>
        <taxon>Bacillati</taxon>
        <taxon>Actinomycetota</taxon>
        <taxon>Actinomycetes</taxon>
        <taxon>Actinomycetales</taxon>
        <taxon>Actinomycetaceae</taxon>
        <taxon>Winkia</taxon>
    </lineage>
</organism>
<feature type="transmembrane region" description="Helical" evidence="1">
    <location>
        <begin position="289"/>
        <end position="312"/>
    </location>
</feature>
<evidence type="ECO:0000313" key="2">
    <source>
        <dbReference type="EMBL" id="PKY72719.1"/>
    </source>
</evidence>
<feature type="transmembrane region" description="Helical" evidence="1">
    <location>
        <begin position="435"/>
        <end position="457"/>
    </location>
</feature>
<dbReference type="Proteomes" id="UP000235122">
    <property type="component" value="Unassembled WGS sequence"/>
</dbReference>
<gene>
    <name evidence="2" type="ORF">CYJ19_03480</name>
</gene>
<dbReference type="EMBL" id="PKKO01000002">
    <property type="protein sequence ID" value="PKY72719.1"/>
    <property type="molecule type" value="Genomic_DNA"/>
</dbReference>
<sequence>MSNTVPAWMLIPFVVMLLSIAIIPLIPATAKLWEDWRFQLTIALVLGVPVAIYMAVNFGLMQVADTAFEYFQFIALLFALFVVSGSIYLEGDIRATPKNNSLFLAIGGVIASFIGTTGAAMLLIRPLLNINSERKHKAQTVIFTILIVANNGGLLTPLGDPPLFLGFLRGVPFTWTFHLIPEWFCINALLLITYFALDTKAYALESVEDLKMDDTNITPIRVRGAINFIFFALIIVAVAVVPSMNLEAIEHGTAAWHEYLPLREIVFAIAVIGSFVFGSKEIRYKLNEFTWAPIVEVAVLFIGIFLTMMPALKYLAQIAPKLPLNEVTFYVFTGGLSSFLDNAPTYVTFFEMAAQLDGGAKVAGVPEAYLVAISLGAVTCGAMTYIGNGPNFMVKSVAEANGVKMPSFGGYIGWTLRYLVPVLAAMVLISIAEGAVTSVIGFVVVLVVLGEAGWIIAHARKSENHQLLREGKL</sequence>
<dbReference type="RefSeq" id="WP_024331067.1">
    <property type="nucleotide sequence ID" value="NZ_JASOXK010000002.1"/>
</dbReference>
<accession>A0A2I1INL9</accession>
<evidence type="ECO:0000313" key="3">
    <source>
        <dbReference type="Proteomes" id="UP000235122"/>
    </source>
</evidence>
<keyword evidence="1" id="KW-0812">Transmembrane</keyword>
<feature type="transmembrane region" description="Helical" evidence="1">
    <location>
        <begin position="101"/>
        <end position="128"/>
    </location>
</feature>